<dbReference type="AlphaFoldDB" id="A0A7J7MWS5"/>
<proteinExistence type="predicted"/>
<evidence type="ECO:0000313" key="5">
    <source>
        <dbReference type="Proteomes" id="UP000541444"/>
    </source>
</evidence>
<comment type="caution">
    <text evidence="4">The sequence shown here is derived from an EMBL/GenBank/DDBJ whole genome shotgun (WGS) entry which is preliminary data.</text>
</comment>
<protein>
    <submittedName>
        <fullName evidence="4">Uncharacterized protein</fullName>
    </submittedName>
</protein>
<feature type="region of interest" description="Disordered" evidence="2">
    <location>
        <begin position="275"/>
        <end position="294"/>
    </location>
</feature>
<dbReference type="Proteomes" id="UP000541444">
    <property type="component" value="Unassembled WGS sequence"/>
</dbReference>
<dbReference type="EMBL" id="JACGCM010001193">
    <property type="protein sequence ID" value="KAF6159284.1"/>
    <property type="molecule type" value="Genomic_DNA"/>
</dbReference>
<keyword evidence="5" id="KW-1185">Reference proteome</keyword>
<evidence type="ECO:0000256" key="1">
    <source>
        <dbReference type="SAM" id="Coils"/>
    </source>
</evidence>
<feature type="transmembrane region" description="Helical" evidence="3">
    <location>
        <begin position="63"/>
        <end position="82"/>
    </location>
</feature>
<keyword evidence="3" id="KW-1133">Transmembrane helix</keyword>
<name>A0A7J7MWS5_9MAGN</name>
<keyword evidence="1" id="KW-0175">Coiled coil</keyword>
<feature type="coiled-coil region" evidence="1">
    <location>
        <begin position="350"/>
        <end position="470"/>
    </location>
</feature>
<gene>
    <name evidence="4" type="ORF">GIB67_032055</name>
</gene>
<keyword evidence="3" id="KW-0812">Transmembrane</keyword>
<accession>A0A7J7MWS5</accession>
<evidence type="ECO:0000313" key="4">
    <source>
        <dbReference type="EMBL" id="KAF6159284.1"/>
    </source>
</evidence>
<reference evidence="4 5" key="1">
    <citation type="journal article" date="2020" name="IScience">
        <title>Genome Sequencing of the Endangered Kingdonia uniflora (Circaeasteraceae, Ranunculales) Reveals Potential Mechanisms of Evolutionary Specialization.</title>
        <authorList>
            <person name="Sun Y."/>
            <person name="Deng T."/>
            <person name="Zhang A."/>
            <person name="Moore M.J."/>
            <person name="Landis J.B."/>
            <person name="Lin N."/>
            <person name="Zhang H."/>
            <person name="Zhang X."/>
            <person name="Huang J."/>
            <person name="Zhang X."/>
            <person name="Sun H."/>
            <person name="Wang H."/>
        </authorList>
    </citation>
    <scope>NUCLEOTIDE SEQUENCE [LARGE SCALE GENOMIC DNA]</scope>
    <source>
        <strain evidence="4">TB1705</strain>
        <tissue evidence="4">Leaf</tissue>
    </source>
</reference>
<evidence type="ECO:0000256" key="3">
    <source>
        <dbReference type="SAM" id="Phobius"/>
    </source>
</evidence>
<feature type="compositionally biased region" description="Basic and acidic residues" evidence="2">
    <location>
        <begin position="281"/>
        <end position="294"/>
    </location>
</feature>
<evidence type="ECO:0000256" key="2">
    <source>
        <dbReference type="SAM" id="MobiDB-lite"/>
    </source>
</evidence>
<sequence length="618" mass="69833">MKNNFKKKEYQLKIMSHEDESKTSKNCVESSENDVQVLVVIGCCEIGIIGAKEIEGPKGWIPIWSWLTWLTFYAIILVVAVANRTLKGICLGLEDGMVKIKKIMAQLEADLALEKERSISSKDSHRLMMCELTEEAKKKEHGLSLPLSNLAKGIMNLIMACPAQMSGNMWVVVSVCESLNSRWEGDGKRRRISSEDVLQFYGGICLGVEAGKAGLKRKKVNHEWSVARLKTDLLKEGKRVEALKALADTYMEEEEDEEIKDAVIGIVDELDGVSPQTVRNNQRDDNECPEGENEKRLSLLRSDMPKRPCSIRKRNNRIREANEGREDQHVKVYFKFVELTHTAFDLARHIEEKDAEIEKGKKELGELKEYAVQLKSQNNAKKNQTNLVNNKSELERLKKRLFDKDNELKRARDDLSTSEVAVEQLYTVLPAKDMRFQMVQCKCDELNERMTQLKTELAQANSRARNAEVGKCSRKNKNDAKGSLVQRDVVILSAGIRELEGDVVQIQGHKILDMEELDREIEVIRVQEADLGAINQAKSAKAGKKSEEADIDRGNCIQSMEMDLGPRPVELIEHGMIVVTAQAQEFKAVRPLAARGAQEFMADRPSVIWESVADILIT</sequence>
<dbReference type="OrthoDB" id="2019763at2759"/>
<keyword evidence="3" id="KW-0472">Membrane</keyword>
<organism evidence="4 5">
    <name type="scientific">Kingdonia uniflora</name>
    <dbReference type="NCBI Taxonomy" id="39325"/>
    <lineage>
        <taxon>Eukaryota</taxon>
        <taxon>Viridiplantae</taxon>
        <taxon>Streptophyta</taxon>
        <taxon>Embryophyta</taxon>
        <taxon>Tracheophyta</taxon>
        <taxon>Spermatophyta</taxon>
        <taxon>Magnoliopsida</taxon>
        <taxon>Ranunculales</taxon>
        <taxon>Circaeasteraceae</taxon>
        <taxon>Kingdonia</taxon>
    </lineage>
</organism>